<dbReference type="PANTHER" id="PTHR33787:SF4">
    <property type="entry name" value="YCF20-LIKE PROTEIN"/>
    <property type="match status" value="1"/>
</dbReference>
<keyword evidence="3" id="KW-0542">Nucleomorph</keyword>
<keyword evidence="2" id="KW-0472">Membrane</keyword>
<evidence type="ECO:0000256" key="2">
    <source>
        <dbReference type="SAM" id="Phobius"/>
    </source>
</evidence>
<geneLocation type="nucleomorph" evidence="3"/>
<dbReference type="EMBL" id="CP002174">
    <property type="protein sequence ID" value="AEA39047.1"/>
    <property type="molecule type" value="Genomic_DNA"/>
</dbReference>
<evidence type="ECO:0000256" key="1">
    <source>
        <dbReference type="ARBA" id="ARBA00009846"/>
    </source>
</evidence>
<sequence>MIINLLQSLQKVINIDLRSQYKKKVSTNLNKCNSVSKHFYQRNLKSRIKTRPTHAKVISTGIFFELFGFFLANSAITIVGSVADWDPLAAAIMLCWIEFFNCKFYSSDFNSIYFNLVNNFKIGIIFGIFVDALKLTS</sequence>
<protein>
    <recommendedName>
        <fullName evidence="5">Ycf20</fullName>
    </recommendedName>
</protein>
<feature type="transmembrane region" description="Helical" evidence="2">
    <location>
        <begin position="57"/>
        <end position="82"/>
    </location>
</feature>
<evidence type="ECO:0000313" key="4">
    <source>
        <dbReference type="Proteomes" id="UP000243423"/>
    </source>
</evidence>
<evidence type="ECO:0000313" key="3">
    <source>
        <dbReference type="EMBL" id="AEA39047.1"/>
    </source>
</evidence>
<dbReference type="RefSeq" id="XP_003239945.1">
    <property type="nucleotide sequence ID" value="XM_003239897.1"/>
</dbReference>
<gene>
    <name evidence="3" type="ORF">CPARA_3gp389</name>
</gene>
<dbReference type="PANTHER" id="PTHR33787">
    <property type="match status" value="1"/>
</dbReference>
<feature type="transmembrane region" description="Helical" evidence="2">
    <location>
        <begin position="112"/>
        <end position="130"/>
    </location>
</feature>
<accession>F2HIC3</accession>
<dbReference type="Pfam" id="PF04483">
    <property type="entry name" value="DUF565"/>
    <property type="match status" value="1"/>
</dbReference>
<keyword evidence="2" id="KW-1133">Transmembrane helix</keyword>
<dbReference type="InterPro" id="IPR007572">
    <property type="entry name" value="Uncharacterised_Ycf20"/>
</dbReference>
<keyword evidence="2" id="KW-0812">Transmembrane</keyword>
<name>F2HIC3_9CRYP</name>
<evidence type="ECO:0008006" key="5">
    <source>
        <dbReference type="Google" id="ProtNLM"/>
    </source>
</evidence>
<dbReference type="GeneID" id="10447301"/>
<proteinExistence type="inferred from homology"/>
<organism evidence="3 4">
    <name type="scientific">Cryptomonas paramaecium</name>
    <dbReference type="NCBI Taxonomy" id="2898"/>
    <lineage>
        <taxon>Eukaryota</taxon>
        <taxon>Cryptophyceae</taxon>
        <taxon>Cryptomonadales</taxon>
        <taxon>Cryptomonadaceae</taxon>
        <taxon>Cryptomonas</taxon>
    </lineage>
</organism>
<reference evidence="3 4" key="1">
    <citation type="journal article" date="2011" name="Genome Biol. Evol.">
        <title>Complete nucleomorph genome sequence of the nonphotosynthetic alga Cryptomonas paramecium reveals a core nucleomorph gene set.</title>
        <authorList>
            <person name="Tanifuji G."/>
            <person name="Onodera N.T."/>
            <person name="Wheeler T.J."/>
            <person name="Dlutek M."/>
            <person name="Donaher N."/>
            <person name="Archibald J.M."/>
        </authorList>
    </citation>
    <scope>NUCLEOTIDE SEQUENCE [LARGE SCALE GENOMIC DNA]</scope>
    <source>
        <strain evidence="3 4">CCAP977/2A</strain>
    </source>
</reference>
<dbReference type="Proteomes" id="UP000243423">
    <property type="component" value="Nucleomorph 3"/>
</dbReference>
<comment type="similarity">
    <text evidence="1">Belongs to the ycf20 family.</text>
</comment>
<dbReference type="AlphaFoldDB" id="F2HIC3"/>